<accession>A0A9C7Q0X7</accession>
<dbReference type="GO" id="GO:0005524">
    <property type="term" value="F:ATP binding"/>
    <property type="evidence" value="ECO:0007669"/>
    <property type="project" value="InterPro"/>
</dbReference>
<dbReference type="SMART" id="SM00883">
    <property type="entry name" value="Cpn10"/>
    <property type="match status" value="1"/>
</dbReference>
<protein>
    <recommendedName>
        <fullName evidence="6">Chaperonin 10</fullName>
    </recommendedName>
</protein>
<reference evidence="4" key="1">
    <citation type="journal article" date="2022" name="Proc. Natl. Acad. Sci. U.S.A.">
        <title>Life cycle and functional genomics of the unicellular red alga Galdieria for elucidating algal and plant evolution and industrial use.</title>
        <authorList>
            <person name="Hirooka S."/>
            <person name="Itabashi T."/>
            <person name="Ichinose T.M."/>
            <person name="Onuma R."/>
            <person name="Fujiwara T."/>
            <person name="Yamashita S."/>
            <person name="Jong L.W."/>
            <person name="Tomita R."/>
            <person name="Iwane A.H."/>
            <person name="Miyagishima S.Y."/>
        </authorList>
    </citation>
    <scope>NUCLEOTIDE SEQUENCE</scope>
    <source>
        <strain evidence="4">NBRC 102759</strain>
    </source>
</reference>
<proteinExistence type="inferred from homology"/>
<dbReference type="InterPro" id="IPR011032">
    <property type="entry name" value="GroES-like_sf"/>
</dbReference>
<organism evidence="4 5">
    <name type="scientific">Galdieria partita</name>
    <dbReference type="NCBI Taxonomy" id="83374"/>
    <lineage>
        <taxon>Eukaryota</taxon>
        <taxon>Rhodophyta</taxon>
        <taxon>Bangiophyceae</taxon>
        <taxon>Galdieriales</taxon>
        <taxon>Galdieriaceae</taxon>
        <taxon>Galdieria</taxon>
    </lineage>
</organism>
<dbReference type="HAMAP" id="MF_00580">
    <property type="entry name" value="CH10"/>
    <property type="match status" value="1"/>
</dbReference>
<dbReference type="GO" id="GO:0051087">
    <property type="term" value="F:protein-folding chaperone binding"/>
    <property type="evidence" value="ECO:0007669"/>
    <property type="project" value="TreeGrafter"/>
</dbReference>
<dbReference type="CDD" id="cd00320">
    <property type="entry name" value="cpn10"/>
    <property type="match status" value="1"/>
</dbReference>
<evidence type="ECO:0000256" key="3">
    <source>
        <dbReference type="RuleBase" id="RU003479"/>
    </source>
</evidence>
<evidence type="ECO:0008006" key="6">
    <source>
        <dbReference type="Google" id="ProtNLM"/>
    </source>
</evidence>
<dbReference type="EMBL" id="BQMJ01000050">
    <property type="protein sequence ID" value="GJQ14075.1"/>
    <property type="molecule type" value="Genomic_DNA"/>
</dbReference>
<dbReference type="PRINTS" id="PR00297">
    <property type="entry name" value="CHAPERONIN10"/>
</dbReference>
<dbReference type="GO" id="GO:0005759">
    <property type="term" value="C:mitochondrial matrix"/>
    <property type="evidence" value="ECO:0007669"/>
    <property type="project" value="TreeGrafter"/>
</dbReference>
<comment type="similarity">
    <text evidence="1 3">Belongs to the GroES chaperonin family.</text>
</comment>
<dbReference type="InterPro" id="IPR018369">
    <property type="entry name" value="Chaprnonin_Cpn10_CS"/>
</dbReference>
<gene>
    <name evidence="4" type="ORF">GpartN1_g5866.t1</name>
</gene>
<dbReference type="Pfam" id="PF00166">
    <property type="entry name" value="Cpn10"/>
    <property type="match status" value="1"/>
</dbReference>
<reference evidence="4" key="2">
    <citation type="submission" date="2022-01" db="EMBL/GenBank/DDBJ databases">
        <authorList>
            <person name="Hirooka S."/>
            <person name="Miyagishima S.Y."/>
        </authorList>
    </citation>
    <scope>NUCLEOTIDE SEQUENCE</scope>
    <source>
        <strain evidence="4">NBRC 102759</strain>
    </source>
</reference>
<dbReference type="InterPro" id="IPR037124">
    <property type="entry name" value="Chaperonin_GroES_sf"/>
</dbReference>
<dbReference type="PANTHER" id="PTHR10772">
    <property type="entry name" value="10 KDA HEAT SHOCK PROTEIN"/>
    <property type="match status" value="1"/>
</dbReference>
<keyword evidence="5" id="KW-1185">Reference proteome</keyword>
<evidence type="ECO:0000256" key="1">
    <source>
        <dbReference type="ARBA" id="ARBA00006975"/>
    </source>
</evidence>
<keyword evidence="2 3" id="KW-0143">Chaperone</keyword>
<name>A0A9C7Q0X7_9RHOD</name>
<evidence type="ECO:0000313" key="4">
    <source>
        <dbReference type="EMBL" id="GJQ14075.1"/>
    </source>
</evidence>
<dbReference type="FunFam" id="2.30.33.40:FF:000002">
    <property type="entry name" value="10 kDa chaperonin, mitochondrial"/>
    <property type="match status" value="1"/>
</dbReference>
<comment type="caution">
    <text evidence="4">The sequence shown here is derived from an EMBL/GenBank/DDBJ whole genome shotgun (WGS) entry which is preliminary data.</text>
</comment>
<dbReference type="Proteomes" id="UP001061958">
    <property type="component" value="Unassembled WGS sequence"/>
</dbReference>
<dbReference type="AlphaFoldDB" id="A0A9C7Q0X7"/>
<dbReference type="PANTHER" id="PTHR10772:SF0">
    <property type="entry name" value="10 KDA HEAT SHOCK PROTEIN, MITOCHONDRIAL"/>
    <property type="match status" value="1"/>
</dbReference>
<sequence length="100" mass="10693">MSGAGKRLIPLLDRVLVEKLQPKKKTAGGVLLPESAISKLNEAKVVAVGPGSRTQDGKTVPPSCREGDHVLLPEFGGSAINVDGKELYLYRDDEILAKLE</sequence>
<dbReference type="PROSITE" id="PS00681">
    <property type="entry name" value="CHAPERONINS_CPN10"/>
    <property type="match status" value="1"/>
</dbReference>
<dbReference type="SUPFAM" id="SSF50129">
    <property type="entry name" value="GroES-like"/>
    <property type="match status" value="1"/>
</dbReference>
<evidence type="ECO:0000256" key="2">
    <source>
        <dbReference type="ARBA" id="ARBA00023186"/>
    </source>
</evidence>
<dbReference type="GO" id="GO:0051082">
    <property type="term" value="F:unfolded protein binding"/>
    <property type="evidence" value="ECO:0007669"/>
    <property type="project" value="TreeGrafter"/>
</dbReference>
<dbReference type="GO" id="GO:0046872">
    <property type="term" value="F:metal ion binding"/>
    <property type="evidence" value="ECO:0007669"/>
    <property type="project" value="TreeGrafter"/>
</dbReference>
<dbReference type="Gene3D" id="2.30.33.40">
    <property type="entry name" value="GroES chaperonin"/>
    <property type="match status" value="1"/>
</dbReference>
<evidence type="ECO:0000313" key="5">
    <source>
        <dbReference type="Proteomes" id="UP001061958"/>
    </source>
</evidence>
<dbReference type="OrthoDB" id="184876at2759"/>
<dbReference type="InterPro" id="IPR020818">
    <property type="entry name" value="Chaperonin_GroES"/>
</dbReference>
<dbReference type="GO" id="GO:0044183">
    <property type="term" value="F:protein folding chaperone"/>
    <property type="evidence" value="ECO:0007669"/>
    <property type="project" value="InterPro"/>
</dbReference>